<dbReference type="GO" id="GO:0009007">
    <property type="term" value="F:site-specific DNA-methyltransferase (adenine-specific) activity"/>
    <property type="evidence" value="ECO:0007669"/>
    <property type="project" value="UniProtKB-EC"/>
</dbReference>
<keyword evidence="3 9" id="KW-0808">Transferase</keyword>
<dbReference type="InterPro" id="IPR002052">
    <property type="entry name" value="DNA_methylase_N6_adenine_CS"/>
</dbReference>
<dbReference type="GO" id="GO:0009307">
    <property type="term" value="P:DNA restriction-modification system"/>
    <property type="evidence" value="ECO:0007669"/>
    <property type="project" value="UniProtKB-KW"/>
</dbReference>
<dbReference type="InterPro" id="IPR038333">
    <property type="entry name" value="T1MK-like_N_sf"/>
</dbReference>
<organism evidence="9">
    <name type="scientific">hydrothermal vent metagenome</name>
    <dbReference type="NCBI Taxonomy" id="652676"/>
    <lineage>
        <taxon>unclassified sequences</taxon>
        <taxon>metagenomes</taxon>
        <taxon>ecological metagenomes</taxon>
    </lineage>
</organism>
<comment type="catalytic activity">
    <reaction evidence="6">
        <text>a 2'-deoxyadenosine in DNA + S-adenosyl-L-methionine = an N(6)-methyl-2'-deoxyadenosine in DNA + S-adenosyl-L-homocysteine + H(+)</text>
        <dbReference type="Rhea" id="RHEA:15197"/>
        <dbReference type="Rhea" id="RHEA-COMP:12418"/>
        <dbReference type="Rhea" id="RHEA-COMP:12419"/>
        <dbReference type="ChEBI" id="CHEBI:15378"/>
        <dbReference type="ChEBI" id="CHEBI:57856"/>
        <dbReference type="ChEBI" id="CHEBI:59789"/>
        <dbReference type="ChEBI" id="CHEBI:90615"/>
        <dbReference type="ChEBI" id="CHEBI:90616"/>
        <dbReference type="EC" id="2.1.1.72"/>
    </reaction>
</comment>
<dbReference type="PANTHER" id="PTHR42933:SF4">
    <property type="entry name" value="TYPE I RESTRICTION ENZYME ECOKI METHYLASE SUBUNIT"/>
    <property type="match status" value="1"/>
</dbReference>
<dbReference type="Pfam" id="PF12161">
    <property type="entry name" value="HsdM_N"/>
    <property type="match status" value="1"/>
</dbReference>
<dbReference type="InterPro" id="IPR003356">
    <property type="entry name" value="DNA_methylase_A-5"/>
</dbReference>
<dbReference type="Gene3D" id="1.20.1260.30">
    <property type="match status" value="1"/>
</dbReference>
<dbReference type="SUPFAM" id="SSF53335">
    <property type="entry name" value="S-adenosyl-L-methionine-dependent methyltransferases"/>
    <property type="match status" value="1"/>
</dbReference>
<evidence type="ECO:0000256" key="3">
    <source>
        <dbReference type="ARBA" id="ARBA00022679"/>
    </source>
</evidence>
<dbReference type="GO" id="GO:0003677">
    <property type="term" value="F:DNA binding"/>
    <property type="evidence" value="ECO:0007669"/>
    <property type="project" value="InterPro"/>
</dbReference>
<proteinExistence type="predicted"/>
<keyword evidence="5" id="KW-0680">Restriction system</keyword>
<feature type="domain" description="N6 adenine-specific DNA methyltransferase N-terminal" evidence="8">
    <location>
        <begin position="4"/>
        <end position="143"/>
    </location>
</feature>
<evidence type="ECO:0000256" key="4">
    <source>
        <dbReference type="ARBA" id="ARBA00022691"/>
    </source>
</evidence>
<name>A0A1W1DZ20_9ZZZZ</name>
<dbReference type="Gene3D" id="3.40.50.150">
    <property type="entry name" value="Vaccinia Virus protein VP39"/>
    <property type="match status" value="1"/>
</dbReference>
<evidence type="ECO:0000259" key="8">
    <source>
        <dbReference type="Pfam" id="PF12161"/>
    </source>
</evidence>
<dbReference type="EMBL" id="FPHY01000130">
    <property type="protein sequence ID" value="SFV86980.1"/>
    <property type="molecule type" value="Genomic_DNA"/>
</dbReference>
<gene>
    <name evidence="9" type="ORF">MNB_SUP05-SYMBIONT-4-44</name>
</gene>
<dbReference type="PROSITE" id="PS00092">
    <property type="entry name" value="N6_MTASE"/>
    <property type="match status" value="1"/>
</dbReference>
<evidence type="ECO:0000259" key="7">
    <source>
        <dbReference type="Pfam" id="PF02384"/>
    </source>
</evidence>
<evidence type="ECO:0000256" key="1">
    <source>
        <dbReference type="ARBA" id="ARBA00011900"/>
    </source>
</evidence>
<dbReference type="AlphaFoldDB" id="A0A1W1DZ20"/>
<dbReference type="PANTHER" id="PTHR42933">
    <property type="entry name" value="SLR6095 PROTEIN"/>
    <property type="match status" value="1"/>
</dbReference>
<dbReference type="EC" id="2.1.1.72" evidence="1"/>
<dbReference type="PRINTS" id="PR00507">
    <property type="entry name" value="N12N6MTFRASE"/>
</dbReference>
<keyword evidence="2 9" id="KW-0489">Methyltransferase</keyword>
<dbReference type="InterPro" id="IPR051537">
    <property type="entry name" value="DNA_Adenine_Mtase"/>
</dbReference>
<dbReference type="GO" id="GO:0032259">
    <property type="term" value="P:methylation"/>
    <property type="evidence" value="ECO:0007669"/>
    <property type="project" value="UniProtKB-KW"/>
</dbReference>
<dbReference type="InterPro" id="IPR029063">
    <property type="entry name" value="SAM-dependent_MTases_sf"/>
</dbReference>
<sequence>MFEQTFKNIDDILHKDAGCGSELDYVEQTSWVLFLRYLDDFERDRQTESELSGGECYNPIIALQFQWNQWAAPKLNDGKIDHNALTGDDLLDFVNNDLFPYLKKFKAQATSPNTIEYKIGEIFSELKNRIQSGYNLREVINLIDDLRFRTHKEKHEMSHLYEDKIKNMGNAGRNGGEYYTPRPLIKTIVKVVNPEIGDTVYDGAVGSAGFLVEAFGYLNKPNISTKDSQTLQKNTFYGKEKKSLAYIISIMNMILHGVEAPNIIHTNTLAENLSDIQEKDRFNVILANPPFGGKERAEVQQNFPIKTGETASLFLQHFIKILKAGGRAGIVIKNTFLSNTDNASIALRKELLSSCNLHTVLDLPGGTFTGAGVKTVVLFFDKGTKTQKTWFYQLNLDRNLGKTNPLNETDLAEFIQLQKTKAKSENSWRINIKDLDPATFDLSAKNPNTPAEAPLRTPAEILKNMAKLDKESTALLNSVQTLL</sequence>
<keyword evidence="4" id="KW-0949">S-adenosyl-L-methionine</keyword>
<evidence type="ECO:0000256" key="5">
    <source>
        <dbReference type="ARBA" id="ARBA00022747"/>
    </source>
</evidence>
<dbReference type="Pfam" id="PF02384">
    <property type="entry name" value="N6_Mtase"/>
    <property type="match status" value="1"/>
</dbReference>
<evidence type="ECO:0000256" key="2">
    <source>
        <dbReference type="ARBA" id="ARBA00022603"/>
    </source>
</evidence>
<evidence type="ECO:0000256" key="6">
    <source>
        <dbReference type="ARBA" id="ARBA00047942"/>
    </source>
</evidence>
<reference evidence="9" key="1">
    <citation type="submission" date="2016-10" db="EMBL/GenBank/DDBJ databases">
        <authorList>
            <person name="de Groot N.N."/>
        </authorList>
    </citation>
    <scope>NUCLEOTIDE SEQUENCE</scope>
</reference>
<dbReference type="InterPro" id="IPR022749">
    <property type="entry name" value="D12N6_MeTrfase_N"/>
</dbReference>
<evidence type="ECO:0000313" key="9">
    <source>
        <dbReference type="EMBL" id="SFV86980.1"/>
    </source>
</evidence>
<dbReference type="GO" id="GO:0008170">
    <property type="term" value="F:N-methyltransferase activity"/>
    <property type="evidence" value="ECO:0007669"/>
    <property type="project" value="InterPro"/>
</dbReference>
<feature type="domain" description="DNA methylase adenine-specific" evidence="7">
    <location>
        <begin position="153"/>
        <end position="449"/>
    </location>
</feature>
<accession>A0A1W1DZ20</accession>
<protein>
    <recommendedName>
        <fullName evidence="1">site-specific DNA-methyltransferase (adenine-specific)</fullName>
        <ecNumber evidence="1">2.1.1.72</ecNumber>
    </recommendedName>
</protein>